<dbReference type="Gene3D" id="3.20.20.100">
    <property type="entry name" value="NADP-dependent oxidoreductase domain"/>
    <property type="match status" value="1"/>
</dbReference>
<dbReference type="InterPro" id="IPR020471">
    <property type="entry name" value="AKR"/>
</dbReference>
<sequence length="278" mass="32208">MKYFRLNNGSKVPAIGFGTFKITEEADMELAIGKAVEEGYRYFDTAKYYENEKILGKYLKETGLKREEYQVATKVWPSSFDTDDCKRSLDESLEDLDLGYIDFALLHWYGKDFDKAWEVFRDYRDQGLVKAIGVCNFSIDQMTELINLGEKPVLDQLESHLYLQDYKTVEFLKENGILHQAWGPLSQGKSNLLDEKILKEIGDKYGKSPAQIALKWNIDRGTMVLVKSSNEGRIKENISIFDFDLSQEDMNALASLDRKERFSNDPENKEWLDKIRRG</sequence>
<name>A0ABS7SZU2_9FIRM</name>
<dbReference type="PRINTS" id="PR00069">
    <property type="entry name" value="ALDKETRDTASE"/>
</dbReference>
<evidence type="ECO:0000256" key="2">
    <source>
        <dbReference type="ARBA" id="ARBA00022857"/>
    </source>
</evidence>
<dbReference type="CDD" id="cd19071">
    <property type="entry name" value="AKR_AKR1-5-like"/>
    <property type="match status" value="1"/>
</dbReference>
<evidence type="ECO:0000256" key="1">
    <source>
        <dbReference type="ARBA" id="ARBA00007905"/>
    </source>
</evidence>
<evidence type="ECO:0000256" key="3">
    <source>
        <dbReference type="ARBA" id="ARBA00023002"/>
    </source>
</evidence>
<dbReference type="PROSITE" id="PS00062">
    <property type="entry name" value="ALDOKETO_REDUCTASE_2"/>
    <property type="match status" value="1"/>
</dbReference>
<feature type="domain" description="NADP-dependent oxidoreductase" evidence="4">
    <location>
        <begin position="15"/>
        <end position="257"/>
    </location>
</feature>
<dbReference type="InterPro" id="IPR036812">
    <property type="entry name" value="NAD(P)_OxRdtase_dom_sf"/>
</dbReference>
<dbReference type="PANTHER" id="PTHR43827:SF3">
    <property type="entry name" value="NADP-DEPENDENT OXIDOREDUCTASE DOMAIN-CONTAINING PROTEIN"/>
    <property type="match status" value="1"/>
</dbReference>
<accession>A0ABS7SZU2</accession>
<comment type="caution">
    <text evidence="5">The sequence shown here is derived from an EMBL/GenBank/DDBJ whole genome shotgun (WGS) entry which is preliminary data.</text>
</comment>
<proteinExistence type="inferred from homology"/>
<dbReference type="Proteomes" id="UP000734271">
    <property type="component" value="Unassembled WGS sequence"/>
</dbReference>
<protein>
    <submittedName>
        <fullName evidence="5">Aldo/keto reductase</fullName>
    </submittedName>
</protein>
<organism evidence="5 6">
    <name type="scientific">Anaerococcus murdochii</name>
    <dbReference type="NCBI Taxonomy" id="411577"/>
    <lineage>
        <taxon>Bacteria</taxon>
        <taxon>Bacillati</taxon>
        <taxon>Bacillota</taxon>
        <taxon>Tissierellia</taxon>
        <taxon>Tissierellales</taxon>
        <taxon>Peptoniphilaceae</taxon>
        <taxon>Anaerococcus</taxon>
    </lineage>
</organism>
<evidence type="ECO:0000259" key="4">
    <source>
        <dbReference type="Pfam" id="PF00248"/>
    </source>
</evidence>
<keyword evidence="2" id="KW-0521">NADP</keyword>
<dbReference type="SUPFAM" id="SSF51430">
    <property type="entry name" value="NAD(P)-linked oxidoreductase"/>
    <property type="match status" value="1"/>
</dbReference>
<dbReference type="PANTHER" id="PTHR43827">
    <property type="entry name" value="2,5-DIKETO-D-GLUCONIC ACID REDUCTASE"/>
    <property type="match status" value="1"/>
</dbReference>
<dbReference type="Pfam" id="PF00248">
    <property type="entry name" value="Aldo_ket_red"/>
    <property type="match status" value="1"/>
</dbReference>
<dbReference type="InterPro" id="IPR023210">
    <property type="entry name" value="NADP_OxRdtase_dom"/>
</dbReference>
<dbReference type="EMBL" id="JAIPME010000002">
    <property type="protein sequence ID" value="MBZ2387065.1"/>
    <property type="molecule type" value="Genomic_DNA"/>
</dbReference>
<reference evidence="5 6" key="1">
    <citation type="submission" date="2021-08" db="EMBL/GenBank/DDBJ databases">
        <title>FDA dAtabase for Regulatory Grade micrObial Sequences (FDA-ARGOS): Supporting development and validation of Infectious Disease Dx tests.</title>
        <authorList>
            <person name="Sproer C."/>
            <person name="Gronow S."/>
            <person name="Severitt S."/>
            <person name="Schroder I."/>
            <person name="Tallon L."/>
            <person name="Sadzewicz L."/>
            <person name="Zhao X."/>
            <person name="Boylan J."/>
            <person name="Ott S."/>
            <person name="Bowen H."/>
            <person name="Vavikolanu K."/>
            <person name="Hazen T."/>
            <person name="Aluvathingal J."/>
            <person name="Nadendla S."/>
            <person name="Lowell S."/>
            <person name="Myers T."/>
            <person name="Yan Y."/>
            <person name="Sichtig H."/>
        </authorList>
    </citation>
    <scope>NUCLEOTIDE SEQUENCE [LARGE SCALE GENOMIC DNA]</scope>
    <source>
        <strain evidence="5 6">FDAARGOS_1460</strain>
    </source>
</reference>
<comment type="similarity">
    <text evidence="1">Belongs to the aldo/keto reductase family.</text>
</comment>
<evidence type="ECO:0000313" key="5">
    <source>
        <dbReference type="EMBL" id="MBZ2387065.1"/>
    </source>
</evidence>
<dbReference type="InterPro" id="IPR018170">
    <property type="entry name" value="Aldo/ket_reductase_CS"/>
</dbReference>
<dbReference type="RefSeq" id="WP_223419879.1">
    <property type="nucleotide sequence ID" value="NZ_JAIPME010000002.1"/>
</dbReference>
<gene>
    <name evidence="5" type="ORF">K8P03_07200</name>
</gene>
<dbReference type="PIRSF" id="PIRSF000097">
    <property type="entry name" value="AKR"/>
    <property type="match status" value="1"/>
</dbReference>
<keyword evidence="3" id="KW-0560">Oxidoreductase</keyword>
<evidence type="ECO:0000313" key="6">
    <source>
        <dbReference type="Proteomes" id="UP000734271"/>
    </source>
</evidence>
<dbReference type="PROSITE" id="PS00063">
    <property type="entry name" value="ALDOKETO_REDUCTASE_3"/>
    <property type="match status" value="1"/>
</dbReference>
<keyword evidence="6" id="KW-1185">Reference proteome</keyword>